<dbReference type="KEGG" id="mbn:Mboo_1268"/>
<evidence type="ECO:0000313" key="2">
    <source>
        <dbReference type="Proteomes" id="UP000002408"/>
    </source>
</evidence>
<name>A7I7S5_METB6</name>
<dbReference type="HOGENOM" id="CLU_2461746_0_0_2"/>
<sequence length="88" mass="9949">MMNMHAGANGRKVWPVSQNRMGKITYDRTIVPVYRLNLHSPVLSSLRKNGLRWKAGIRICSPHIHPIISQIYTGKARPAGSQEKEVTK</sequence>
<dbReference type="Proteomes" id="UP000002408">
    <property type="component" value="Chromosome"/>
</dbReference>
<organism evidence="1 2">
    <name type="scientific">Methanoregula boonei (strain DSM 21154 / JCM 14090 / 6A8)</name>
    <dbReference type="NCBI Taxonomy" id="456442"/>
    <lineage>
        <taxon>Archaea</taxon>
        <taxon>Methanobacteriati</taxon>
        <taxon>Methanobacteriota</taxon>
        <taxon>Stenosarchaea group</taxon>
        <taxon>Methanomicrobia</taxon>
        <taxon>Methanomicrobiales</taxon>
        <taxon>Methanoregulaceae</taxon>
        <taxon>Methanoregula</taxon>
    </lineage>
</organism>
<dbReference type="AlphaFoldDB" id="A7I7S5"/>
<evidence type="ECO:0000313" key="1">
    <source>
        <dbReference type="EMBL" id="ABS55786.1"/>
    </source>
</evidence>
<dbReference type="EMBL" id="CP000780">
    <property type="protein sequence ID" value="ABS55786.1"/>
    <property type="molecule type" value="Genomic_DNA"/>
</dbReference>
<proteinExistence type="predicted"/>
<reference evidence="2" key="1">
    <citation type="journal article" date="2015" name="Microbiology">
        <title>Genome of Methanoregula boonei 6A8 reveals adaptations to oligotrophic peatland environments.</title>
        <authorList>
            <person name="Braeuer S."/>
            <person name="Cadillo-Quiroz H."/>
            <person name="Kyrpides N."/>
            <person name="Woyke T."/>
            <person name="Goodwin L."/>
            <person name="Detter C."/>
            <person name="Podell S."/>
            <person name="Yavitt J.B."/>
            <person name="Zinder S.H."/>
        </authorList>
    </citation>
    <scope>NUCLEOTIDE SEQUENCE [LARGE SCALE GENOMIC DNA]</scope>
    <source>
        <strain evidence="2">DSM 21154 / JCM 14090 / 6A8</strain>
    </source>
</reference>
<gene>
    <name evidence="1" type="ordered locus">Mboo_1268</name>
</gene>
<protein>
    <submittedName>
        <fullName evidence="1">Uncharacterized protein</fullName>
    </submittedName>
</protein>
<dbReference type="STRING" id="456442.Mboo_1268"/>
<keyword evidence="2" id="KW-1185">Reference proteome</keyword>
<accession>A7I7S5</accession>